<evidence type="ECO:0000256" key="1">
    <source>
        <dbReference type="ARBA" id="ARBA00006817"/>
    </source>
</evidence>
<evidence type="ECO:0000313" key="3">
    <source>
        <dbReference type="EMBL" id="MCF1715483.1"/>
    </source>
</evidence>
<comment type="caution">
    <text evidence="3">The sequence shown here is derived from an EMBL/GenBank/DDBJ whole genome shotgun (WGS) entry which is preliminary data.</text>
</comment>
<dbReference type="SUPFAM" id="SSF55961">
    <property type="entry name" value="Bet v1-like"/>
    <property type="match status" value="1"/>
</dbReference>
<reference evidence="3 4" key="1">
    <citation type="submission" date="2022-01" db="EMBL/GenBank/DDBJ databases">
        <title>Flavihumibacter sp. nov., isolated from sediment of a river.</title>
        <authorList>
            <person name="Liu H."/>
        </authorList>
    </citation>
    <scope>NUCLEOTIDE SEQUENCE [LARGE SCALE GENOMIC DNA]</scope>
    <source>
        <strain evidence="3 4">RY-1</strain>
    </source>
</reference>
<dbReference type="EMBL" id="JAKEVY010000003">
    <property type="protein sequence ID" value="MCF1715483.1"/>
    <property type="molecule type" value="Genomic_DNA"/>
</dbReference>
<gene>
    <name evidence="3" type="ORF">L0U88_12675</name>
</gene>
<organism evidence="3 4">
    <name type="scientific">Flavihumibacter fluminis</name>
    <dbReference type="NCBI Taxonomy" id="2909236"/>
    <lineage>
        <taxon>Bacteria</taxon>
        <taxon>Pseudomonadati</taxon>
        <taxon>Bacteroidota</taxon>
        <taxon>Chitinophagia</taxon>
        <taxon>Chitinophagales</taxon>
        <taxon>Chitinophagaceae</taxon>
        <taxon>Flavihumibacter</taxon>
    </lineage>
</organism>
<protein>
    <submittedName>
        <fullName evidence="3">SRPBCC domain-containing protein</fullName>
    </submittedName>
</protein>
<dbReference type="Gene3D" id="3.30.530.20">
    <property type="match status" value="1"/>
</dbReference>
<name>A0ABS9BIE9_9BACT</name>
<dbReference type="CDD" id="cd07814">
    <property type="entry name" value="SRPBCC_CalC_Aha1-like"/>
    <property type="match status" value="1"/>
</dbReference>
<evidence type="ECO:0000313" key="4">
    <source>
        <dbReference type="Proteomes" id="UP001200145"/>
    </source>
</evidence>
<dbReference type="Proteomes" id="UP001200145">
    <property type="component" value="Unassembled WGS sequence"/>
</dbReference>
<dbReference type="InterPro" id="IPR013538">
    <property type="entry name" value="ASHA1/2-like_C"/>
</dbReference>
<accession>A0ABS9BIE9</accession>
<dbReference type="InterPro" id="IPR023393">
    <property type="entry name" value="START-like_dom_sf"/>
</dbReference>
<evidence type="ECO:0000259" key="2">
    <source>
        <dbReference type="Pfam" id="PF08327"/>
    </source>
</evidence>
<dbReference type="Pfam" id="PF08327">
    <property type="entry name" value="AHSA1"/>
    <property type="match status" value="1"/>
</dbReference>
<dbReference type="RefSeq" id="WP_234866436.1">
    <property type="nucleotide sequence ID" value="NZ_JAKEVY010000003.1"/>
</dbReference>
<comment type="similarity">
    <text evidence="1">Belongs to the AHA1 family.</text>
</comment>
<keyword evidence="4" id="KW-1185">Reference proteome</keyword>
<feature type="domain" description="Activator of Hsp90 ATPase homologue 1/2-like C-terminal" evidence="2">
    <location>
        <begin position="17"/>
        <end position="148"/>
    </location>
</feature>
<sequence>MSNRDWSKFTVRINIRARRSDLYDAWTTKAGMEYWFLRSCEFVDAKGYILDEEETIRAGCTYTFFWHGYTDEVFEKGEILEANGQDRIVFRFGKAGICTVRILMAGDEQIVEIEQAEIPTDEHSQFQYHVGCKTGWTFYLTNLKSLFEGGIDLRNRDINLQDMLNS</sequence>
<proteinExistence type="inferred from homology"/>